<keyword evidence="14" id="KW-1185">Reference proteome</keyword>
<protein>
    <recommendedName>
        <fullName evidence="8">Pyridoxamine 5'-phosphate oxidase</fullName>
        <ecNumber evidence="8">1.4.3.5</ecNumber>
    </recommendedName>
</protein>
<evidence type="ECO:0000256" key="1">
    <source>
        <dbReference type="ARBA" id="ARBA00007301"/>
    </source>
</evidence>
<dbReference type="Pfam" id="PF10590">
    <property type="entry name" value="PNP_phzG_C"/>
    <property type="match status" value="1"/>
</dbReference>
<feature type="binding site" evidence="9">
    <location>
        <begin position="104"/>
        <end position="109"/>
    </location>
    <ligand>
        <name>FMN</name>
        <dbReference type="ChEBI" id="CHEBI:58210"/>
    </ligand>
</feature>
<feature type="binding site" evidence="9">
    <location>
        <position position="238"/>
    </location>
    <ligand>
        <name>FMN</name>
        <dbReference type="ChEBI" id="CHEBI:58210"/>
    </ligand>
</feature>
<dbReference type="GO" id="GO:0010181">
    <property type="term" value="F:FMN binding"/>
    <property type="evidence" value="ECO:0007669"/>
    <property type="project" value="UniProtKB-UniRule"/>
</dbReference>
<reference evidence="13 14" key="1">
    <citation type="submission" date="2020-04" db="EMBL/GenBank/DDBJ databases">
        <title>Draft genome of Pyxidicoccus fallax type strain.</title>
        <authorList>
            <person name="Whitworth D.E."/>
        </authorList>
    </citation>
    <scope>NUCLEOTIDE SEQUENCE [LARGE SCALE GENOMIC DNA]</scope>
    <source>
        <strain evidence="13 14">DSM 14698</strain>
    </source>
</reference>
<evidence type="ECO:0000256" key="8">
    <source>
        <dbReference type="NCBIfam" id="TIGR00558"/>
    </source>
</evidence>
<keyword evidence="3" id="KW-0285">Flavoprotein</keyword>
<evidence type="ECO:0000256" key="9">
    <source>
        <dbReference type="PIRSR" id="PIRSR000190-2"/>
    </source>
</evidence>
<feature type="compositionally biased region" description="Gly residues" evidence="10">
    <location>
        <begin position="1"/>
        <end position="12"/>
    </location>
</feature>
<keyword evidence="5 13" id="KW-0560">Oxidoreductase</keyword>
<dbReference type="EC" id="1.4.3.5" evidence="8"/>
<dbReference type="SUPFAM" id="SSF50475">
    <property type="entry name" value="FMN-binding split barrel"/>
    <property type="match status" value="1"/>
</dbReference>
<comment type="pathway">
    <text evidence="7">Cofactor metabolism.</text>
</comment>
<dbReference type="EMBL" id="JABBJJ010000026">
    <property type="protein sequence ID" value="NMO14807.1"/>
    <property type="molecule type" value="Genomic_DNA"/>
</dbReference>
<evidence type="ECO:0000256" key="7">
    <source>
        <dbReference type="ARBA" id="ARBA00060587"/>
    </source>
</evidence>
<evidence type="ECO:0000256" key="5">
    <source>
        <dbReference type="ARBA" id="ARBA00023002"/>
    </source>
</evidence>
<keyword evidence="6" id="KW-0664">Pyridoxine biosynthesis</keyword>
<dbReference type="Gene3D" id="2.30.110.10">
    <property type="entry name" value="Electron Transport, Fmn-binding Protein, Chain A"/>
    <property type="match status" value="1"/>
</dbReference>
<feature type="binding site" evidence="9">
    <location>
        <position position="126"/>
    </location>
    <ligand>
        <name>FMN</name>
        <dbReference type="ChEBI" id="CHEBI:58210"/>
    </ligand>
</feature>
<dbReference type="GO" id="GO:0004733">
    <property type="term" value="F:pyridoxamine phosphate oxidase activity"/>
    <property type="evidence" value="ECO:0007669"/>
    <property type="project" value="UniProtKB-UniRule"/>
</dbReference>
<dbReference type="Pfam" id="PF01243">
    <property type="entry name" value="PNPOx_N"/>
    <property type="match status" value="1"/>
</dbReference>
<dbReference type="HAMAP" id="MF_01629">
    <property type="entry name" value="PdxH"/>
    <property type="match status" value="1"/>
</dbReference>
<evidence type="ECO:0000313" key="14">
    <source>
        <dbReference type="Proteomes" id="UP000518300"/>
    </source>
</evidence>
<dbReference type="InterPro" id="IPR012349">
    <property type="entry name" value="Split_barrel_FMN-bd"/>
</dbReference>
<feature type="domain" description="Pyridoxamine 5'-phosphate oxidase N-terminal" evidence="11">
    <location>
        <begin position="82"/>
        <end position="203"/>
    </location>
</feature>
<dbReference type="NCBIfam" id="NF004231">
    <property type="entry name" value="PRK05679.1"/>
    <property type="match status" value="1"/>
</dbReference>
<dbReference type="AlphaFoldDB" id="A0A848L8B5"/>
<organism evidence="13 14">
    <name type="scientific">Pyxidicoccus fallax</name>
    <dbReference type="NCBI Taxonomy" id="394095"/>
    <lineage>
        <taxon>Bacteria</taxon>
        <taxon>Pseudomonadati</taxon>
        <taxon>Myxococcota</taxon>
        <taxon>Myxococcia</taxon>
        <taxon>Myxococcales</taxon>
        <taxon>Cystobacterineae</taxon>
        <taxon>Myxococcaceae</taxon>
        <taxon>Pyxidicoccus</taxon>
    </lineage>
</organism>
<feature type="domain" description="Pyridoxine 5'-phosphate oxidase dimerisation C-terminal" evidence="12">
    <location>
        <begin position="215"/>
        <end position="255"/>
    </location>
</feature>
<comment type="similarity">
    <text evidence="1">Belongs to the pyridoxamine 5'-phosphate oxidase family.</text>
</comment>
<evidence type="ECO:0000256" key="4">
    <source>
        <dbReference type="ARBA" id="ARBA00022643"/>
    </source>
</evidence>
<dbReference type="NCBIfam" id="TIGR00558">
    <property type="entry name" value="pdxH"/>
    <property type="match status" value="1"/>
</dbReference>
<feature type="binding site" evidence="9">
    <location>
        <begin position="183"/>
        <end position="184"/>
    </location>
    <ligand>
        <name>FMN</name>
        <dbReference type="ChEBI" id="CHEBI:58210"/>
    </ligand>
</feature>
<dbReference type="PIRSF" id="PIRSF000190">
    <property type="entry name" value="Pyd_amn-ph_oxd"/>
    <property type="match status" value="1"/>
</dbReference>
<dbReference type="InterPro" id="IPR019740">
    <property type="entry name" value="Pyridox_Oxase_CS"/>
</dbReference>
<comment type="cofactor">
    <cofactor evidence="9">
        <name>FMN</name>
        <dbReference type="ChEBI" id="CHEBI:58210"/>
    </cofactor>
    <text evidence="9">Binds 1 FMN per subunit.</text>
</comment>
<dbReference type="FunFam" id="2.30.110.10:FF:000020">
    <property type="entry name" value="PNPO isoform 11"/>
    <property type="match status" value="1"/>
</dbReference>
<feature type="binding site" evidence="9">
    <location>
        <position position="228"/>
    </location>
    <ligand>
        <name>FMN</name>
        <dbReference type="ChEBI" id="CHEBI:58210"/>
    </ligand>
</feature>
<evidence type="ECO:0000256" key="3">
    <source>
        <dbReference type="ARBA" id="ARBA00022630"/>
    </source>
</evidence>
<dbReference type="InterPro" id="IPR011576">
    <property type="entry name" value="Pyridox_Oxase_N"/>
</dbReference>
<evidence type="ECO:0000259" key="12">
    <source>
        <dbReference type="Pfam" id="PF10590"/>
    </source>
</evidence>
<dbReference type="UniPathway" id="UPA01068">
    <property type="reaction ID" value="UER00304"/>
</dbReference>
<evidence type="ECO:0000256" key="2">
    <source>
        <dbReference type="ARBA" id="ARBA00011738"/>
    </source>
</evidence>
<evidence type="ECO:0000313" key="13">
    <source>
        <dbReference type="EMBL" id="NMO14807.1"/>
    </source>
</evidence>
<name>A0A848L8B5_9BACT</name>
<dbReference type="Proteomes" id="UP000518300">
    <property type="component" value="Unassembled WGS sequence"/>
</dbReference>
<sequence>MTQRGEGGGQGSGDVPQSSRLGEGGHLRGDEENLHARTLTIGRDESIANVRMARTSPMLHRVQIPPDPIQRFEALFERAKKAIAVDPNAMVVATVGDDGRPSARVVLLKDFDAHGFVFFTNYESRKGRELLAHPHAALCFYWQPLEEQVRVEGRVERVSDAEADAYFHSRPRGSQVGAWASLQSRPLPSRDILDARIAEVEQRYAGGEVPRPPHWSGFRVVPERIEFWHMRPSRLHDRHVYVREGEGWRTEMLYP</sequence>
<comment type="subunit">
    <text evidence="2">Homodimer.</text>
</comment>
<dbReference type="GO" id="GO:0008615">
    <property type="term" value="P:pyridoxine biosynthetic process"/>
    <property type="evidence" value="ECO:0007669"/>
    <property type="project" value="UniProtKB-UniRule"/>
</dbReference>
<dbReference type="PANTHER" id="PTHR10851">
    <property type="entry name" value="PYRIDOXINE-5-PHOSPHATE OXIDASE"/>
    <property type="match status" value="1"/>
</dbReference>
<accession>A0A848L8B5</accession>
<comment type="caution">
    <text evidence="13">The sequence shown here is derived from an EMBL/GenBank/DDBJ whole genome shotgun (WGS) entry which is preliminary data.</text>
</comment>
<feature type="binding site" evidence="9">
    <location>
        <begin position="119"/>
        <end position="120"/>
    </location>
    <ligand>
        <name>FMN</name>
        <dbReference type="ChEBI" id="CHEBI:58210"/>
    </ligand>
</feature>
<feature type="binding site" evidence="9">
    <location>
        <position position="148"/>
    </location>
    <ligand>
        <name>FMN</name>
        <dbReference type="ChEBI" id="CHEBI:58210"/>
    </ligand>
</feature>
<feature type="compositionally biased region" description="Basic and acidic residues" evidence="10">
    <location>
        <begin position="23"/>
        <end position="35"/>
    </location>
</feature>
<dbReference type="InterPro" id="IPR019576">
    <property type="entry name" value="Pyridoxamine_oxidase_dimer_C"/>
</dbReference>
<evidence type="ECO:0000256" key="10">
    <source>
        <dbReference type="SAM" id="MobiDB-lite"/>
    </source>
</evidence>
<keyword evidence="4 9" id="KW-0288">FMN</keyword>
<dbReference type="PROSITE" id="PS01064">
    <property type="entry name" value="PYRIDOX_OXIDASE"/>
    <property type="match status" value="1"/>
</dbReference>
<evidence type="ECO:0000259" key="11">
    <source>
        <dbReference type="Pfam" id="PF01243"/>
    </source>
</evidence>
<proteinExistence type="inferred from homology"/>
<gene>
    <name evidence="13" type="primary">pdxH</name>
    <name evidence="13" type="ORF">HG543_08030</name>
</gene>
<feature type="binding site" evidence="9">
    <location>
        <position position="125"/>
    </location>
    <ligand>
        <name>FMN</name>
        <dbReference type="ChEBI" id="CHEBI:58210"/>
    </ligand>
</feature>
<feature type="region of interest" description="Disordered" evidence="10">
    <location>
        <begin position="1"/>
        <end position="36"/>
    </location>
</feature>
<dbReference type="PANTHER" id="PTHR10851:SF0">
    <property type="entry name" value="PYRIDOXINE-5'-PHOSPHATE OXIDASE"/>
    <property type="match status" value="1"/>
</dbReference>
<dbReference type="InterPro" id="IPR000659">
    <property type="entry name" value="Pyridox_Oxase"/>
</dbReference>
<evidence type="ECO:0000256" key="6">
    <source>
        <dbReference type="ARBA" id="ARBA00023096"/>
    </source>
</evidence>